<evidence type="ECO:0000313" key="4">
    <source>
        <dbReference type="Proteomes" id="UP001152759"/>
    </source>
</evidence>
<accession>A0A9P0A0Y2</accession>
<feature type="domain" description="Fibronectin type-III" evidence="2">
    <location>
        <begin position="145"/>
        <end position="250"/>
    </location>
</feature>
<gene>
    <name evidence="3" type="ORF">BEMITA_LOCUS3341</name>
</gene>
<evidence type="ECO:0000259" key="2">
    <source>
        <dbReference type="PROSITE" id="PS50853"/>
    </source>
</evidence>
<dbReference type="Proteomes" id="UP001152759">
    <property type="component" value="Chromosome 2"/>
</dbReference>
<organism evidence="3 4">
    <name type="scientific">Bemisia tabaci</name>
    <name type="common">Sweetpotato whitefly</name>
    <name type="synonym">Aleurodes tabaci</name>
    <dbReference type="NCBI Taxonomy" id="7038"/>
    <lineage>
        <taxon>Eukaryota</taxon>
        <taxon>Metazoa</taxon>
        <taxon>Ecdysozoa</taxon>
        <taxon>Arthropoda</taxon>
        <taxon>Hexapoda</taxon>
        <taxon>Insecta</taxon>
        <taxon>Pterygota</taxon>
        <taxon>Neoptera</taxon>
        <taxon>Paraneoptera</taxon>
        <taxon>Hemiptera</taxon>
        <taxon>Sternorrhyncha</taxon>
        <taxon>Aleyrodoidea</taxon>
        <taxon>Aleyrodidae</taxon>
        <taxon>Aleyrodinae</taxon>
        <taxon>Bemisia</taxon>
    </lineage>
</organism>
<dbReference type="InterPro" id="IPR036116">
    <property type="entry name" value="FN3_sf"/>
</dbReference>
<name>A0A9P0A0Y2_BEMTA</name>
<dbReference type="InterPro" id="IPR013783">
    <property type="entry name" value="Ig-like_fold"/>
</dbReference>
<sequence>MFLSEFSFNVGSICVVALLVHVRILESNISIMISRMLISGEAVGRGNDDYKAEEEHIPLNFRLNVKKSTVSMRGLQCRSADTSLRRRSDSRNQLRHLLTDPENMTHDKGEEEGEESHTEMCYGNEKEENNKLDENPPTLDPNLVPPSVPEMKIETNNSILVSWRAPVRKKYPIDYFLVEFYRYKGREFCSKGCTCVNNEPKSNSSSESYHEELIDCLEPNFDYKFRVAASYPTHNHSWGWWSKKINLPDDSEG</sequence>
<feature type="compositionally biased region" description="Basic and acidic residues" evidence="1">
    <location>
        <begin position="83"/>
        <end position="109"/>
    </location>
</feature>
<evidence type="ECO:0000313" key="3">
    <source>
        <dbReference type="EMBL" id="CAH0383954.1"/>
    </source>
</evidence>
<protein>
    <recommendedName>
        <fullName evidence="2">Fibronectin type-III domain-containing protein</fullName>
    </recommendedName>
</protein>
<dbReference type="SUPFAM" id="SSF49265">
    <property type="entry name" value="Fibronectin type III"/>
    <property type="match status" value="1"/>
</dbReference>
<dbReference type="SMART" id="SM00060">
    <property type="entry name" value="FN3"/>
    <property type="match status" value="1"/>
</dbReference>
<keyword evidence="4" id="KW-1185">Reference proteome</keyword>
<dbReference type="InterPro" id="IPR003961">
    <property type="entry name" value="FN3_dom"/>
</dbReference>
<feature type="compositionally biased region" description="Basic and acidic residues" evidence="1">
    <location>
        <begin position="124"/>
        <end position="134"/>
    </location>
</feature>
<dbReference type="CDD" id="cd00063">
    <property type="entry name" value="FN3"/>
    <property type="match status" value="1"/>
</dbReference>
<evidence type="ECO:0000256" key="1">
    <source>
        <dbReference type="SAM" id="MobiDB-lite"/>
    </source>
</evidence>
<dbReference type="AlphaFoldDB" id="A0A9P0A0Y2"/>
<proteinExistence type="predicted"/>
<dbReference type="Gene3D" id="2.60.40.10">
    <property type="entry name" value="Immunoglobulins"/>
    <property type="match status" value="1"/>
</dbReference>
<dbReference type="PROSITE" id="PS50853">
    <property type="entry name" value="FN3"/>
    <property type="match status" value="1"/>
</dbReference>
<dbReference type="EMBL" id="OU963863">
    <property type="protein sequence ID" value="CAH0383954.1"/>
    <property type="molecule type" value="Genomic_DNA"/>
</dbReference>
<reference evidence="3" key="1">
    <citation type="submission" date="2021-12" db="EMBL/GenBank/DDBJ databases">
        <authorList>
            <person name="King R."/>
        </authorList>
    </citation>
    <scope>NUCLEOTIDE SEQUENCE</scope>
</reference>
<feature type="region of interest" description="Disordered" evidence="1">
    <location>
        <begin position="81"/>
        <end position="148"/>
    </location>
</feature>